<accession>A0A1X2GX72</accession>
<keyword evidence="4 6" id="KW-0472">Membrane</keyword>
<dbReference type="InterPro" id="IPR049453">
    <property type="entry name" value="Memb_transporter_dom"/>
</dbReference>
<feature type="region of interest" description="Disordered" evidence="5">
    <location>
        <begin position="521"/>
        <end position="544"/>
    </location>
</feature>
<dbReference type="Pfam" id="PF13515">
    <property type="entry name" value="FUSC_2"/>
    <property type="match status" value="1"/>
</dbReference>
<dbReference type="STRING" id="101127.A0A1X2GX72"/>
<dbReference type="GO" id="GO:0016020">
    <property type="term" value="C:membrane"/>
    <property type="evidence" value="ECO:0007669"/>
    <property type="project" value="UniProtKB-SubCell"/>
</dbReference>
<feature type="compositionally biased region" description="Polar residues" evidence="5">
    <location>
        <begin position="95"/>
        <end position="104"/>
    </location>
</feature>
<evidence type="ECO:0000256" key="6">
    <source>
        <dbReference type="SAM" id="Phobius"/>
    </source>
</evidence>
<feature type="transmembrane region" description="Helical" evidence="6">
    <location>
        <begin position="291"/>
        <end position="308"/>
    </location>
</feature>
<feature type="region of interest" description="Disordered" evidence="5">
    <location>
        <begin position="458"/>
        <end position="506"/>
    </location>
</feature>
<dbReference type="OrthoDB" id="68611at2759"/>
<feature type="transmembrane region" description="Helical" evidence="6">
    <location>
        <begin position="233"/>
        <end position="251"/>
    </location>
</feature>
<feature type="transmembrane region" description="Helical" evidence="6">
    <location>
        <begin position="868"/>
        <end position="885"/>
    </location>
</feature>
<feature type="domain" description="Putative ER transporter 6TM N-terminal" evidence="8">
    <location>
        <begin position="272"/>
        <end position="458"/>
    </location>
</feature>
<feature type="transmembrane region" description="Helical" evidence="6">
    <location>
        <begin position="184"/>
        <end position="202"/>
    </location>
</feature>
<dbReference type="AlphaFoldDB" id="A0A1X2GX72"/>
<dbReference type="InterPro" id="IPR018823">
    <property type="entry name" value="ArAE_2_N"/>
</dbReference>
<protein>
    <recommendedName>
        <fullName evidence="12">DUF2421 domain-containing protein</fullName>
    </recommendedName>
</protein>
<dbReference type="Pfam" id="PF10337">
    <property type="entry name" value="ArAE_2_N"/>
    <property type="match status" value="1"/>
</dbReference>
<evidence type="ECO:0000256" key="5">
    <source>
        <dbReference type="SAM" id="MobiDB-lite"/>
    </source>
</evidence>
<reference evidence="10 11" key="1">
    <citation type="submission" date="2016-07" db="EMBL/GenBank/DDBJ databases">
        <title>Pervasive Adenine N6-methylation of Active Genes in Fungi.</title>
        <authorList>
            <consortium name="DOE Joint Genome Institute"/>
            <person name="Mondo S.J."/>
            <person name="Dannebaum R.O."/>
            <person name="Kuo R.C."/>
            <person name="Labutti K."/>
            <person name="Haridas S."/>
            <person name="Kuo A."/>
            <person name="Salamov A."/>
            <person name="Ahrendt S.R."/>
            <person name="Lipzen A."/>
            <person name="Sullivan W."/>
            <person name="Andreopoulos W.B."/>
            <person name="Clum A."/>
            <person name="Lindquist E."/>
            <person name="Daum C."/>
            <person name="Ramamoorthy G.K."/>
            <person name="Gryganskyi A."/>
            <person name="Culley D."/>
            <person name="Magnuson J.K."/>
            <person name="James T.Y."/>
            <person name="O'Malley M.A."/>
            <person name="Stajich J.E."/>
            <person name="Spatafora J.W."/>
            <person name="Visel A."/>
            <person name="Grigoriev I.V."/>
        </authorList>
    </citation>
    <scope>NUCLEOTIDE SEQUENCE [LARGE SCALE GENOMIC DNA]</scope>
    <source>
        <strain evidence="10 11">NRRL 3301</strain>
    </source>
</reference>
<keyword evidence="3 6" id="KW-1133">Transmembrane helix</keyword>
<dbReference type="InterPro" id="IPR052430">
    <property type="entry name" value="IVT-Associated"/>
</dbReference>
<feature type="compositionally biased region" description="Low complexity" evidence="5">
    <location>
        <begin position="535"/>
        <end position="544"/>
    </location>
</feature>
<evidence type="ECO:0008006" key="12">
    <source>
        <dbReference type="Google" id="ProtNLM"/>
    </source>
</evidence>
<keyword evidence="2 6" id="KW-0812">Transmembrane</keyword>
<evidence type="ECO:0000256" key="2">
    <source>
        <dbReference type="ARBA" id="ARBA00022692"/>
    </source>
</evidence>
<evidence type="ECO:0000256" key="1">
    <source>
        <dbReference type="ARBA" id="ARBA00004141"/>
    </source>
</evidence>
<proteinExistence type="predicted"/>
<feature type="region of interest" description="Disordered" evidence="5">
    <location>
        <begin position="1"/>
        <end position="60"/>
    </location>
</feature>
<dbReference type="PANTHER" id="PTHR47804">
    <property type="entry name" value="60S RIBOSOMAL PROTEIN L19"/>
    <property type="match status" value="1"/>
</dbReference>
<feature type="compositionally biased region" description="Low complexity" evidence="5">
    <location>
        <begin position="128"/>
        <end position="137"/>
    </location>
</feature>
<feature type="transmembrane region" description="Helical" evidence="6">
    <location>
        <begin position="795"/>
        <end position="811"/>
    </location>
</feature>
<dbReference type="Pfam" id="PF10334">
    <property type="entry name" value="BRE4"/>
    <property type="match status" value="1"/>
</dbReference>
<evidence type="ECO:0000259" key="8">
    <source>
        <dbReference type="Pfam" id="PF10337"/>
    </source>
</evidence>
<feature type="transmembrane region" description="Helical" evidence="6">
    <location>
        <begin position="263"/>
        <end position="284"/>
    </location>
</feature>
<feature type="transmembrane region" description="Helical" evidence="6">
    <location>
        <begin position="897"/>
        <end position="920"/>
    </location>
</feature>
<evidence type="ECO:0000313" key="11">
    <source>
        <dbReference type="Proteomes" id="UP000242146"/>
    </source>
</evidence>
<evidence type="ECO:0000259" key="7">
    <source>
        <dbReference type="Pfam" id="PF10334"/>
    </source>
</evidence>
<sequence>MEDEESSKRLPRNANSPSSENREFLYSSSPQAIPSSFYRSLTDASPLPPSSLTSEVDVIMDDGTVQKRTVSLSTLPEQDIPEQDPTPALLHPPRYTTSTLQLEQHGSDSSSDNDSSGSSSSEDDSDTPFFPFKKQQQQPHSLRYTVVDDVRPLPWYKLPSSFIAHCTRRLTLTPRGQLVLKCSFAYLLGSLFTFVPALNALIGNNKTSSHLVATATVFFNPAKSLGGMAEASLYGWGYTLFALLVCMGSMWTTDYFVDRSQFILAHCISLFIWLAGPTFLVSFLKAYWNKPPVATASSLCFIIIFIIVVREGSANLGDFDTTRIEEIYEAIAIGAVITITSCVVFWPSSASKKLRKDIDTALSSYRILLKLLTKTFLLDDDLPEFKANRTLQKAIEDHRSSYTALRKSLQEAKFEILWNKHMRHHEADYERIVENMERLAQYMGGLRSSCGLQFEWANQQPSPSPNLTSTMAHPTASASETTPLLARPQTTTGTANKSTKQQDTLNIRAGFRRRKIQNQLKRTRTLQRSQSLQMPASSPSHHSSLFTSTYDSTGGSSFESLLEDEESAILDSWTVEDDHFTRYIGSIKKPLKSLAYTCKQTLAHLQTRFATPPVSYKHDKQPRIPTIQNLRTNLTKAIALFEVAQRRALERLHQQQKDPNQSPTEQVFLVYFFVFNMLEFARHLVVLIESVGQLENENHNGSLFSFFRRDKKGLRQPSVTEFDEFTPNERNQMDTLHTPVPKTAWRRFFISVWQGLSLFKQQKLRYAIKATVAAIVLATPAFLDSTGPWFREWRMEWALITLMVVMTPTVGGTNLVAVYRIFSTILGCYSAVALYLLFPGNMYVLPLVTWLFSIPNFWLILNHKHGKFGQFTLLAYNLVMLNKYNDRVTDRIEVWELAFQRCVSILVGVVFGLVVTAYVWPYEARVELRKGLSDMLLRLAWLYQKLVAVYSERPVDKPFHPAGENDPNDQRQLFLTPDIQRKLLRRTFLRHELALQRDLLQLQELLTQTPNEPRLKGQFPIATYRLMLDSCQNIVDKFLSMRMLILRDEWFDDVQSNFILPAAHERREMVGNVLLYFYLLASALHLKTPLPPYFPPAKQAWKRLLAQLRDIQAYKHQVAMEKDHVYIFYFAYVTMMEDIIRELDKLGDNMTQLFGSIIPMDQWEHLFVTDAEQPGPSFRPLT</sequence>
<dbReference type="PANTHER" id="PTHR47804:SF1">
    <property type="entry name" value="DUF2421 DOMAIN-CONTAINING PROTEIN"/>
    <property type="match status" value="1"/>
</dbReference>
<feature type="transmembrane region" description="Helical" evidence="6">
    <location>
        <begin position="766"/>
        <end position="783"/>
    </location>
</feature>
<name>A0A1X2GX72_9FUNG</name>
<comment type="caution">
    <text evidence="10">The sequence shown here is derived from an EMBL/GenBank/DDBJ whole genome shotgun (WGS) entry which is preliminary data.</text>
</comment>
<gene>
    <name evidence="10" type="ORF">DM01DRAFT_1365117</name>
</gene>
<feature type="domain" description="DUF2421" evidence="7">
    <location>
        <begin position="921"/>
        <end position="1095"/>
    </location>
</feature>
<evidence type="ECO:0000256" key="4">
    <source>
        <dbReference type="ARBA" id="ARBA00023136"/>
    </source>
</evidence>
<comment type="subcellular location">
    <subcellularLocation>
        <location evidence="1">Membrane</location>
        <topology evidence="1">Multi-pass membrane protein</topology>
    </subcellularLocation>
</comment>
<evidence type="ECO:0000256" key="3">
    <source>
        <dbReference type="ARBA" id="ARBA00022989"/>
    </source>
</evidence>
<feature type="region of interest" description="Disordered" evidence="5">
    <location>
        <begin position="72"/>
        <end position="137"/>
    </location>
</feature>
<feature type="compositionally biased region" description="Polar residues" evidence="5">
    <location>
        <begin position="26"/>
        <end position="43"/>
    </location>
</feature>
<evidence type="ECO:0000259" key="9">
    <source>
        <dbReference type="Pfam" id="PF13515"/>
    </source>
</evidence>
<keyword evidence="11" id="KW-1185">Reference proteome</keyword>
<feature type="compositionally biased region" description="Polar residues" evidence="5">
    <location>
        <begin position="458"/>
        <end position="505"/>
    </location>
</feature>
<feature type="compositionally biased region" description="Low complexity" evidence="5">
    <location>
        <begin position="107"/>
        <end position="120"/>
    </location>
</feature>
<evidence type="ECO:0000313" key="10">
    <source>
        <dbReference type="EMBL" id="ORX62680.1"/>
    </source>
</evidence>
<organism evidence="10 11">
    <name type="scientific">Hesseltinella vesiculosa</name>
    <dbReference type="NCBI Taxonomy" id="101127"/>
    <lineage>
        <taxon>Eukaryota</taxon>
        <taxon>Fungi</taxon>
        <taxon>Fungi incertae sedis</taxon>
        <taxon>Mucoromycota</taxon>
        <taxon>Mucoromycotina</taxon>
        <taxon>Mucoromycetes</taxon>
        <taxon>Mucorales</taxon>
        <taxon>Cunninghamellaceae</taxon>
        <taxon>Hesseltinella</taxon>
    </lineage>
</organism>
<dbReference type="Proteomes" id="UP000242146">
    <property type="component" value="Unassembled WGS sequence"/>
</dbReference>
<dbReference type="InterPro" id="IPR018820">
    <property type="entry name" value="BRE4-related_DUF2421"/>
</dbReference>
<dbReference type="EMBL" id="MCGT01000001">
    <property type="protein sequence ID" value="ORX62680.1"/>
    <property type="molecule type" value="Genomic_DNA"/>
</dbReference>
<feature type="domain" description="Integral membrane bound transporter" evidence="9">
    <location>
        <begin position="788"/>
        <end position="915"/>
    </location>
</feature>
<feature type="transmembrane region" description="Helical" evidence="6">
    <location>
        <begin position="328"/>
        <end position="346"/>
    </location>
</feature>